<dbReference type="PROSITE" id="PS50885">
    <property type="entry name" value="HAMP"/>
    <property type="match status" value="1"/>
</dbReference>
<feature type="transmembrane region" description="Helical" evidence="7">
    <location>
        <begin position="48"/>
        <end position="71"/>
    </location>
</feature>
<keyword evidence="3 5" id="KW-0807">Transducer</keyword>
<dbReference type="EMBL" id="AP012603">
    <property type="protein sequence ID" value="BAM89098.1"/>
    <property type="molecule type" value="Genomic_DNA"/>
</dbReference>
<gene>
    <name evidence="11" type="ORF">S58_30990</name>
</gene>
<evidence type="ECO:0000256" key="3">
    <source>
        <dbReference type="ARBA" id="ARBA00023224"/>
    </source>
</evidence>
<dbReference type="SUPFAM" id="SSF103190">
    <property type="entry name" value="Sensory domain-like"/>
    <property type="match status" value="1"/>
</dbReference>
<dbReference type="PROSITE" id="PS50111">
    <property type="entry name" value="CHEMOTAXIS_TRANSDUC_2"/>
    <property type="match status" value="1"/>
</dbReference>
<dbReference type="Pfam" id="PF00672">
    <property type="entry name" value="HAMP"/>
    <property type="match status" value="1"/>
</dbReference>
<name>M4Z6F7_9BRAD</name>
<dbReference type="Proteomes" id="UP000011841">
    <property type="component" value="Chromosome"/>
</dbReference>
<evidence type="ECO:0000259" key="10">
    <source>
        <dbReference type="PROSITE" id="PS50885"/>
    </source>
</evidence>
<feature type="domain" description="T-SNARE coiled-coil homology" evidence="9">
    <location>
        <begin position="500"/>
        <end position="562"/>
    </location>
</feature>
<dbReference type="CDD" id="cd06225">
    <property type="entry name" value="HAMP"/>
    <property type="match status" value="1"/>
</dbReference>
<dbReference type="eggNOG" id="COG0840">
    <property type="taxonomic scope" value="Bacteria"/>
</dbReference>
<dbReference type="InterPro" id="IPR033462">
    <property type="entry name" value="Cache_3-Cache_2"/>
</dbReference>
<dbReference type="KEGG" id="aol:S58_30990"/>
<evidence type="ECO:0000256" key="7">
    <source>
        <dbReference type="SAM" id="Phobius"/>
    </source>
</evidence>
<keyword evidence="12" id="KW-1185">Reference proteome</keyword>
<dbReference type="InterPro" id="IPR004089">
    <property type="entry name" value="MCPsignal_dom"/>
</dbReference>
<sequence length="604" mass="64259">MPFLVGVPVFYAPENNCFETNYGHFEIQLQFPWKVYLVSVKLKLGTKALIGAVVVIALNTALVVGAAYWSLSSDFTDRAKRDIEGNLRTFALTFSETFKDAKVSVQNGVVTRIEIPAIPEIKDHAIVDRAVSYVGGSATLFVVDGNGQFVRRSTNVKKENGDRAVGTQLAADHPAQALLRRGEAYKGPATLFGKPFMTAYFPVTDAASKVIGILYVGVPMAELDAMLSQAMQTMIVAAAIAAMLVLGLTLLVVRRVTKPLTSVTQALTAIAEGREDVQIKSDDRGDEIGEIARSLVVFRSAASERRRMREEQTASLAAGIEQRKAELQRFVDSFQASIGGIIENVLTSSGEFEREARQLTQTARTTADLSGQSAGASETASEHVRTAAVASDELSGSIAEIIRRVQESNAIAAEAVNQATATDQRIKELSDAGNRIGDVVKLITSIAEQTNLLALNATIEAARAGDAGRGFAVVAQEVKTLAGQTAKATEEISSQIANMQTVTQESVDAIKAIGSTIERINGIAASISAAVEQQRAATQNITQSVRSAATGTAEVVNNIRSAARGAGETGESSNRMFASAQALSSESLRLKAEVQKFLDGMRAA</sequence>
<dbReference type="InterPro" id="IPR003660">
    <property type="entry name" value="HAMP_dom"/>
</dbReference>
<dbReference type="SUPFAM" id="SSF158472">
    <property type="entry name" value="HAMP domain-like"/>
    <property type="match status" value="1"/>
</dbReference>
<comment type="similarity">
    <text evidence="4">Belongs to the methyl-accepting chemotaxis (MCP) protein family.</text>
</comment>
<dbReference type="eggNOG" id="COG2770">
    <property type="taxonomic scope" value="Bacteria"/>
</dbReference>
<evidence type="ECO:0000256" key="5">
    <source>
        <dbReference type="PROSITE-ProRule" id="PRU00284"/>
    </source>
</evidence>
<evidence type="ECO:0000313" key="12">
    <source>
        <dbReference type="Proteomes" id="UP000011841"/>
    </source>
</evidence>
<evidence type="ECO:0000256" key="6">
    <source>
        <dbReference type="SAM" id="MobiDB-lite"/>
    </source>
</evidence>
<feature type="compositionally biased region" description="Low complexity" evidence="6">
    <location>
        <begin position="358"/>
        <end position="367"/>
    </location>
</feature>
<evidence type="ECO:0000256" key="2">
    <source>
        <dbReference type="ARBA" id="ARBA00022519"/>
    </source>
</evidence>
<dbReference type="SMART" id="SM00283">
    <property type="entry name" value="MA"/>
    <property type="match status" value="1"/>
</dbReference>
<keyword evidence="7" id="KW-0472">Membrane</keyword>
<dbReference type="Gene3D" id="1.10.287.950">
    <property type="entry name" value="Methyl-accepting chemotaxis protein"/>
    <property type="match status" value="1"/>
</dbReference>
<dbReference type="Pfam" id="PF00015">
    <property type="entry name" value="MCPsignal"/>
    <property type="match status" value="1"/>
</dbReference>
<feature type="compositionally biased region" description="Polar residues" evidence="6">
    <location>
        <begin position="368"/>
        <end position="379"/>
    </location>
</feature>
<dbReference type="InterPro" id="IPR000727">
    <property type="entry name" value="T_SNARE_dom"/>
</dbReference>
<keyword evidence="2" id="KW-1003">Cell membrane</keyword>
<protein>
    <submittedName>
        <fullName evidence="11">Putative methyl-accepting chemotaxis protein</fullName>
    </submittedName>
</protein>
<feature type="domain" description="Methyl-accepting transducer" evidence="8">
    <location>
        <begin position="348"/>
        <end position="577"/>
    </location>
</feature>
<dbReference type="PATRIC" id="fig|1245469.3.peg.3169"/>
<keyword evidence="7" id="KW-0812">Transmembrane</keyword>
<reference evidence="11 12" key="1">
    <citation type="journal article" date="2013" name="Appl. Environ. Microbiol.">
        <title>Genome analysis suggests that the soil oligotrophic bacterium Agromonas oligotrophica (Bradyrhizobium oligotrophicum) is a nitrogen-fixing symbiont of Aeschynomene indica.</title>
        <authorList>
            <person name="Okubo T."/>
            <person name="Fukushima S."/>
            <person name="Itakura M."/>
            <person name="Oshima K."/>
            <person name="Longtonglang A."/>
            <person name="Teaumroong N."/>
            <person name="Mitsui H."/>
            <person name="Hattori M."/>
            <person name="Hattori R."/>
            <person name="Hattori T."/>
            <person name="Minamisawa K."/>
        </authorList>
    </citation>
    <scope>NUCLEOTIDE SEQUENCE [LARGE SCALE GENOMIC DNA]</scope>
    <source>
        <strain evidence="11 12">S58</strain>
    </source>
</reference>
<dbReference type="HOGENOM" id="CLU_000445_107_27_5"/>
<evidence type="ECO:0000259" key="8">
    <source>
        <dbReference type="PROSITE" id="PS50111"/>
    </source>
</evidence>
<accession>M4Z6F7</accession>
<dbReference type="InterPro" id="IPR029151">
    <property type="entry name" value="Sensor-like_sf"/>
</dbReference>
<evidence type="ECO:0000256" key="4">
    <source>
        <dbReference type="ARBA" id="ARBA00029447"/>
    </source>
</evidence>
<evidence type="ECO:0000313" key="11">
    <source>
        <dbReference type="EMBL" id="BAM89098.1"/>
    </source>
</evidence>
<dbReference type="SUPFAM" id="SSF58104">
    <property type="entry name" value="Methyl-accepting chemotaxis protein (MCP) signaling domain"/>
    <property type="match status" value="1"/>
</dbReference>
<organism evidence="11 12">
    <name type="scientific">Bradyrhizobium oligotrophicum S58</name>
    <dbReference type="NCBI Taxonomy" id="1245469"/>
    <lineage>
        <taxon>Bacteria</taxon>
        <taxon>Pseudomonadati</taxon>
        <taxon>Pseudomonadota</taxon>
        <taxon>Alphaproteobacteria</taxon>
        <taxon>Hyphomicrobiales</taxon>
        <taxon>Nitrobacteraceae</taxon>
        <taxon>Bradyrhizobium</taxon>
    </lineage>
</organism>
<dbReference type="eggNOG" id="COG3290">
    <property type="taxonomic scope" value="Bacteria"/>
</dbReference>
<keyword evidence="7" id="KW-1133">Transmembrane helix</keyword>
<feature type="transmembrane region" description="Helical" evidence="7">
    <location>
        <begin position="199"/>
        <end position="218"/>
    </location>
</feature>
<proteinExistence type="inferred from homology"/>
<feature type="transmembrane region" description="Helical" evidence="7">
    <location>
        <begin position="230"/>
        <end position="253"/>
    </location>
</feature>
<feature type="domain" description="HAMP" evidence="10">
    <location>
        <begin position="254"/>
        <end position="307"/>
    </location>
</feature>
<feature type="region of interest" description="Disordered" evidence="6">
    <location>
        <begin position="358"/>
        <end position="382"/>
    </location>
</feature>
<keyword evidence="2" id="KW-0997">Cell inner membrane</keyword>
<dbReference type="SMART" id="SM00304">
    <property type="entry name" value="HAMP"/>
    <property type="match status" value="1"/>
</dbReference>
<dbReference type="STRING" id="1245469.S58_30990"/>
<dbReference type="PANTHER" id="PTHR32089:SF112">
    <property type="entry name" value="LYSOZYME-LIKE PROTEIN-RELATED"/>
    <property type="match status" value="1"/>
</dbReference>
<dbReference type="GO" id="GO:0007165">
    <property type="term" value="P:signal transduction"/>
    <property type="evidence" value="ECO:0007669"/>
    <property type="project" value="UniProtKB-KW"/>
</dbReference>
<dbReference type="AlphaFoldDB" id="M4Z6F7"/>
<dbReference type="PANTHER" id="PTHR32089">
    <property type="entry name" value="METHYL-ACCEPTING CHEMOTAXIS PROTEIN MCPB"/>
    <property type="match status" value="1"/>
</dbReference>
<comment type="subcellular location">
    <subcellularLocation>
        <location evidence="1">Cell inner membrane</location>
        <topology evidence="1">Multi-pass membrane protein</topology>
    </subcellularLocation>
</comment>
<evidence type="ECO:0000259" key="9">
    <source>
        <dbReference type="PROSITE" id="PS50192"/>
    </source>
</evidence>
<evidence type="ECO:0000256" key="1">
    <source>
        <dbReference type="ARBA" id="ARBA00004429"/>
    </source>
</evidence>
<dbReference type="PROSITE" id="PS50192">
    <property type="entry name" value="T_SNARE"/>
    <property type="match status" value="1"/>
</dbReference>
<dbReference type="GO" id="GO:0005886">
    <property type="term" value="C:plasma membrane"/>
    <property type="evidence" value="ECO:0007669"/>
    <property type="project" value="UniProtKB-SubCell"/>
</dbReference>
<dbReference type="Pfam" id="PF17201">
    <property type="entry name" value="Cache_3-Cache_2"/>
    <property type="match status" value="1"/>
</dbReference>
<dbReference type="Gene3D" id="6.10.340.10">
    <property type="match status" value="1"/>
</dbReference>